<dbReference type="OrthoDB" id="6188167at2"/>
<dbReference type="Pfam" id="PF07793">
    <property type="entry name" value="DUF1631"/>
    <property type="match status" value="1"/>
</dbReference>
<dbReference type="InterPro" id="IPR012434">
    <property type="entry name" value="DUF1631"/>
</dbReference>
<protein>
    <recommendedName>
        <fullName evidence="3">Thymidine phosphorylase</fullName>
    </recommendedName>
</protein>
<dbReference type="STRING" id="157783.LK03_09560"/>
<keyword evidence="2" id="KW-1185">Reference proteome</keyword>
<dbReference type="AlphaFoldDB" id="A0A089YCJ4"/>
<evidence type="ECO:0008006" key="3">
    <source>
        <dbReference type="Google" id="ProtNLM"/>
    </source>
</evidence>
<proteinExistence type="predicted"/>
<evidence type="ECO:0000313" key="2">
    <source>
        <dbReference type="Proteomes" id="UP000029493"/>
    </source>
</evidence>
<reference evidence="1 2" key="1">
    <citation type="submission" date="2014-09" db="EMBL/GenBank/DDBJ databases">
        <authorList>
            <person name="Chan K.-G."/>
        </authorList>
    </citation>
    <scope>NUCLEOTIDE SEQUENCE [LARGE SCALE GENOMIC DNA]</scope>
    <source>
        <strain evidence="1 2">ND07</strain>
    </source>
</reference>
<evidence type="ECO:0000313" key="1">
    <source>
        <dbReference type="EMBL" id="AIR89513.1"/>
    </source>
</evidence>
<accession>A0A089YCJ4</accession>
<organism evidence="1 2">
    <name type="scientific">Pseudomonas cremoricolorata</name>
    <dbReference type="NCBI Taxonomy" id="157783"/>
    <lineage>
        <taxon>Bacteria</taxon>
        <taxon>Pseudomonadati</taxon>
        <taxon>Pseudomonadota</taxon>
        <taxon>Gammaproteobacteria</taxon>
        <taxon>Pseudomonadales</taxon>
        <taxon>Pseudomonadaceae</taxon>
        <taxon>Pseudomonas</taxon>
    </lineage>
</organism>
<sequence length="716" mass="79242">MRHEGNVIPLTSAIDRRTALLAPGLPLLLLRVRDKAAVQVGNGLQALFDAADETLLERADKAEGAERKRRLQAVREVRFKRKHIELGVLDSFHEAFSRMAQGPGIGLLDEALLRARDLAQPVVDPLPETAMVERAMARDGIALEQLNARFEALLEFSLEVSQRNPLSPAWLCRSVLEVGAEHAIDPASIQVLLTLFEQHVLHRLGQCYGEANRLLVGAGVLPTLPAAAVSQPATESRPRAMPASTVVDPRYASLRAVGEAFFADLQSLLAPLRGQLTPRLSGPEHASAVAPEDLSRMLSHLQRHACAGSRELGEELQALMLKISARSGQRLCLSHDDEDAINLLGHLFAAIECDTDLHPRMRALLTRLQLPLLKVALFDKSLLTRSSHPARRLLDELAAAAIGWQADDDASDELYLRLEGVVQRLLDDCADNGADIQSHLEAFLTLSLEERRRNDLLEQRARDAEQGRLRMLHARQAVEHALNLRVQGRAVPRVVLDMLADAWSQVLLMAWLKQGESSPAWHNALRTVDDLLASVVPHAPARGRLVRQVPALLKALREGLNSVALNSSSLRDFFVQLERLHVQAYRSPGQPAASHGPLRLITVRRPIRLAEPTSQPAALSLAADDPALKSLHRLRIGSWIEVRQRATPMRCRLLARVEGSDRYVFANQAGVKVREWRRVELVEALQRGEVRLLEAGQVFERALQLALKQLRAGPLH</sequence>
<dbReference type="Proteomes" id="UP000029493">
    <property type="component" value="Chromosome"/>
</dbReference>
<gene>
    <name evidence="1" type="ORF">LK03_09560</name>
</gene>
<dbReference type="eggNOG" id="COG3170">
    <property type="taxonomic scope" value="Bacteria"/>
</dbReference>
<dbReference type="KEGG" id="psw:LK03_09560"/>
<name>A0A089YCJ4_9PSED</name>
<dbReference type="EMBL" id="CP009455">
    <property type="protein sequence ID" value="AIR89513.1"/>
    <property type="molecule type" value="Genomic_DNA"/>
</dbReference>